<dbReference type="AlphaFoldDB" id="A0A834GUY0"/>
<dbReference type="Proteomes" id="UP000626092">
    <property type="component" value="Unassembled WGS sequence"/>
</dbReference>
<sequence>MGNGKQKAACEQSIQGQVVTIAGLHPSSTSTGTFAIQASTDELSDSEDELLEVLENPCDSHTPHGMIGPQPLEVKGVLVHSGLKLLEPPNILGSGVKGRAAEKFPIGGLVTNKSLSKSAKKRLRKLVKEQTLCSLSSGGI</sequence>
<dbReference type="EMBL" id="WJXA01000006">
    <property type="protein sequence ID" value="KAF7139942.1"/>
    <property type="molecule type" value="Genomic_DNA"/>
</dbReference>
<organism evidence="1 2">
    <name type="scientific">Rhododendron simsii</name>
    <name type="common">Sims's rhododendron</name>
    <dbReference type="NCBI Taxonomy" id="118357"/>
    <lineage>
        <taxon>Eukaryota</taxon>
        <taxon>Viridiplantae</taxon>
        <taxon>Streptophyta</taxon>
        <taxon>Embryophyta</taxon>
        <taxon>Tracheophyta</taxon>
        <taxon>Spermatophyta</taxon>
        <taxon>Magnoliopsida</taxon>
        <taxon>eudicotyledons</taxon>
        <taxon>Gunneridae</taxon>
        <taxon>Pentapetalae</taxon>
        <taxon>asterids</taxon>
        <taxon>Ericales</taxon>
        <taxon>Ericaceae</taxon>
        <taxon>Ericoideae</taxon>
        <taxon>Rhodoreae</taxon>
        <taxon>Rhododendron</taxon>
    </lineage>
</organism>
<dbReference type="OrthoDB" id="1824641at2759"/>
<name>A0A834GUY0_RHOSS</name>
<reference evidence="1" key="1">
    <citation type="submission" date="2019-11" db="EMBL/GenBank/DDBJ databases">
        <authorList>
            <person name="Liu Y."/>
            <person name="Hou J."/>
            <person name="Li T.-Q."/>
            <person name="Guan C.-H."/>
            <person name="Wu X."/>
            <person name="Wu H.-Z."/>
            <person name="Ling F."/>
            <person name="Zhang R."/>
            <person name="Shi X.-G."/>
            <person name="Ren J.-P."/>
            <person name="Chen E.-F."/>
            <person name="Sun J.-M."/>
        </authorList>
    </citation>
    <scope>NUCLEOTIDE SEQUENCE</scope>
    <source>
        <strain evidence="1">Adult_tree_wgs_1</strain>
        <tissue evidence="1">Leaves</tissue>
    </source>
</reference>
<evidence type="ECO:0000313" key="1">
    <source>
        <dbReference type="EMBL" id="KAF7139942.1"/>
    </source>
</evidence>
<proteinExistence type="predicted"/>
<protein>
    <submittedName>
        <fullName evidence="1">Uncharacterized protein</fullName>
    </submittedName>
</protein>
<accession>A0A834GUY0</accession>
<keyword evidence="2" id="KW-1185">Reference proteome</keyword>
<gene>
    <name evidence="1" type="ORF">RHSIM_Rhsim06G0090500</name>
</gene>
<comment type="caution">
    <text evidence="1">The sequence shown here is derived from an EMBL/GenBank/DDBJ whole genome shotgun (WGS) entry which is preliminary data.</text>
</comment>
<evidence type="ECO:0000313" key="2">
    <source>
        <dbReference type="Proteomes" id="UP000626092"/>
    </source>
</evidence>